<dbReference type="Proteomes" id="UP001652625">
    <property type="component" value="Chromosome 08"/>
</dbReference>
<dbReference type="GeneID" id="136083762"/>
<organism evidence="1 3">
    <name type="scientific">Hydra vulgaris</name>
    <name type="common">Hydra</name>
    <name type="synonym">Hydra attenuata</name>
    <dbReference type="NCBI Taxonomy" id="6087"/>
    <lineage>
        <taxon>Eukaryota</taxon>
        <taxon>Metazoa</taxon>
        <taxon>Cnidaria</taxon>
        <taxon>Hydrozoa</taxon>
        <taxon>Hydroidolina</taxon>
        <taxon>Anthoathecata</taxon>
        <taxon>Aplanulata</taxon>
        <taxon>Hydridae</taxon>
        <taxon>Hydra</taxon>
    </lineage>
</organism>
<dbReference type="RefSeq" id="XP_065659512.1">
    <property type="nucleotide sequence ID" value="XM_065803440.1"/>
</dbReference>
<sequence>MEANLEVMISNLNKCSDGIKAIIETTEIMESEFLVGKSPLFKTEDNFLSLASSGSSDCLLYCVLFSLPSAEGANYIARYFEFGSLSGCYHNLIHAKLKVKFEINSVLPYQVYTSQDVESHSKRQDNLYQKQKPHGRKTPIFSKNKFYDRQISNNKSSIQKLFNQIKPHIESKSSKCLFILCYSMYKIQKWSTSNASDNKRFFLYSDGENDYWEKLLLDYRCVRDDNGKVFSYKLEQSNNLTLEEQIYILTSIPNDHFWSWCNQISTNVKFEQRLPTCTRYVPASPRNRIIQACCYREDPGKIVLALLEVLLGKNDITIPYAKEKKVSMGKIDAVVPCDKKQSKTYGHRKRPFNKISIDMSSPIISSNEVEELQYSTDKLPFLQNTSSVQLNLFQYYCGQLFNHGVLKWRYIDEATHIVLMKDYDSDTGDFLWIDLFDDVTGLWKFGFSAPSKQQVDQDPFSPRLVGELNKRIQWIHNQSVYPSMVFANVELDGLPMLIQKENFSRMAHPIYIQTEVLY</sequence>
<gene>
    <name evidence="2 3" type="primary">LOC136083762</name>
</gene>
<evidence type="ECO:0000313" key="2">
    <source>
        <dbReference type="RefSeq" id="XP_065659511.1"/>
    </source>
</evidence>
<reference evidence="2 3" key="1">
    <citation type="submission" date="2025-05" db="UniProtKB">
        <authorList>
            <consortium name="RefSeq"/>
        </authorList>
    </citation>
    <scope>IDENTIFICATION</scope>
</reference>
<protein>
    <submittedName>
        <fullName evidence="2 3">Uncharacterized protein LOC136083762</fullName>
    </submittedName>
</protein>
<accession>A0ABM4CCW1</accession>
<keyword evidence="1" id="KW-1185">Reference proteome</keyword>
<dbReference type="RefSeq" id="XP_065659511.1">
    <property type="nucleotide sequence ID" value="XM_065803439.1"/>
</dbReference>
<name>A0ABM4CCW1_HYDVU</name>
<evidence type="ECO:0000313" key="1">
    <source>
        <dbReference type="Proteomes" id="UP001652625"/>
    </source>
</evidence>
<evidence type="ECO:0000313" key="3">
    <source>
        <dbReference type="RefSeq" id="XP_065659512.1"/>
    </source>
</evidence>
<proteinExistence type="predicted"/>